<sequence>MNSLGKSEFPRNAFGQAGLCSIGQVLTTRFH</sequence>
<dbReference type="EMBL" id="FXUG01000023">
    <property type="protein sequence ID" value="SMP77361.1"/>
    <property type="molecule type" value="Genomic_DNA"/>
</dbReference>
<evidence type="ECO:0000313" key="2">
    <source>
        <dbReference type="Proteomes" id="UP001158067"/>
    </source>
</evidence>
<dbReference type="Proteomes" id="UP001158067">
    <property type="component" value="Unassembled WGS sequence"/>
</dbReference>
<accession>A0ABY1QPL9</accession>
<evidence type="ECO:0000313" key="1">
    <source>
        <dbReference type="EMBL" id="SMP77361.1"/>
    </source>
</evidence>
<protein>
    <submittedName>
        <fullName evidence="1">Uncharacterized protein</fullName>
    </submittedName>
</protein>
<organism evidence="1 2">
    <name type="scientific">Neorhodopirellula lusitana</name>
    <dbReference type="NCBI Taxonomy" id="445327"/>
    <lineage>
        <taxon>Bacteria</taxon>
        <taxon>Pseudomonadati</taxon>
        <taxon>Planctomycetota</taxon>
        <taxon>Planctomycetia</taxon>
        <taxon>Pirellulales</taxon>
        <taxon>Pirellulaceae</taxon>
        <taxon>Neorhodopirellula</taxon>
    </lineage>
</organism>
<reference evidence="1 2" key="1">
    <citation type="submission" date="2017-05" db="EMBL/GenBank/DDBJ databases">
        <authorList>
            <person name="Varghese N."/>
            <person name="Submissions S."/>
        </authorList>
    </citation>
    <scope>NUCLEOTIDE SEQUENCE [LARGE SCALE GENOMIC DNA]</scope>
    <source>
        <strain evidence="1 2">DSM 25457</strain>
    </source>
</reference>
<gene>
    <name evidence="1" type="ORF">SAMN06265222_12312</name>
</gene>
<comment type="caution">
    <text evidence="1">The sequence shown here is derived from an EMBL/GenBank/DDBJ whole genome shotgun (WGS) entry which is preliminary data.</text>
</comment>
<keyword evidence="2" id="KW-1185">Reference proteome</keyword>
<name>A0ABY1QPL9_9BACT</name>
<proteinExistence type="predicted"/>